<evidence type="ECO:0000256" key="1">
    <source>
        <dbReference type="ARBA" id="ARBA00022485"/>
    </source>
</evidence>
<dbReference type="Proteomes" id="UP000198916">
    <property type="component" value="Unassembled WGS sequence"/>
</dbReference>
<keyword evidence="2" id="KW-0479">Metal-binding</keyword>
<keyword evidence="6" id="KW-0472">Membrane</keyword>
<protein>
    <submittedName>
        <fullName evidence="8">FAD dependent oxidoreductase</fullName>
    </submittedName>
</protein>
<dbReference type="GO" id="GO:0051539">
    <property type="term" value="F:4 iron, 4 sulfur cluster binding"/>
    <property type="evidence" value="ECO:0007669"/>
    <property type="project" value="UniProtKB-KW"/>
</dbReference>
<dbReference type="Pfam" id="PF12831">
    <property type="entry name" value="FAD_oxidored"/>
    <property type="match status" value="1"/>
</dbReference>
<dbReference type="Gene3D" id="3.50.50.60">
    <property type="entry name" value="FAD/NAD(P)-binding domain"/>
    <property type="match status" value="1"/>
</dbReference>
<dbReference type="InterPro" id="IPR035986">
    <property type="entry name" value="PKD_dom_sf"/>
</dbReference>
<feature type="transmembrane region" description="Helical" evidence="6">
    <location>
        <begin position="21"/>
        <end position="38"/>
    </location>
</feature>
<proteinExistence type="predicted"/>
<dbReference type="GO" id="GO:0046872">
    <property type="term" value="F:metal ion binding"/>
    <property type="evidence" value="ECO:0007669"/>
    <property type="project" value="UniProtKB-KW"/>
</dbReference>
<keyword evidence="9" id="KW-1185">Reference proteome</keyword>
<dbReference type="SUPFAM" id="SSF51905">
    <property type="entry name" value="FAD/NAD(P)-binding domain"/>
    <property type="match status" value="1"/>
</dbReference>
<dbReference type="InterPro" id="IPR033803">
    <property type="entry name" value="CBD-like_Golvesin-Xly"/>
</dbReference>
<dbReference type="OrthoDB" id="9777740at2"/>
<evidence type="ECO:0000256" key="4">
    <source>
        <dbReference type="ARBA" id="ARBA00023004"/>
    </source>
</evidence>
<dbReference type="Pfam" id="PF25275">
    <property type="entry name" value="Golvesin_C"/>
    <property type="match status" value="1"/>
</dbReference>
<evidence type="ECO:0000259" key="7">
    <source>
        <dbReference type="Pfam" id="PF25275"/>
    </source>
</evidence>
<evidence type="ECO:0000313" key="9">
    <source>
        <dbReference type="Proteomes" id="UP000198916"/>
    </source>
</evidence>
<reference evidence="9" key="1">
    <citation type="submission" date="2016-10" db="EMBL/GenBank/DDBJ databases">
        <authorList>
            <person name="Varghese N."/>
            <person name="Submissions S."/>
        </authorList>
    </citation>
    <scope>NUCLEOTIDE SEQUENCE [LARGE SCALE GENOMIC DNA]</scope>
    <source>
        <strain evidence="9">Jip14</strain>
    </source>
</reference>
<dbReference type="InterPro" id="IPR013783">
    <property type="entry name" value="Ig-like_fold"/>
</dbReference>
<dbReference type="Gene3D" id="2.60.40.10">
    <property type="entry name" value="Immunoglobulins"/>
    <property type="match status" value="1"/>
</dbReference>
<dbReference type="STRING" id="332977.SAMN05421740_10987"/>
<dbReference type="PANTHER" id="PTHR43498">
    <property type="entry name" value="FERREDOXIN:COB-COM HETERODISULFIDE REDUCTASE SUBUNIT A"/>
    <property type="match status" value="1"/>
</dbReference>
<gene>
    <name evidence="8" type="ORF">SAMN05421740_10987</name>
</gene>
<keyword evidence="5" id="KW-0411">Iron-sulfur</keyword>
<keyword evidence="1" id="KW-0004">4Fe-4S</keyword>
<organism evidence="8 9">
    <name type="scientific">Parapedobacter koreensis</name>
    <dbReference type="NCBI Taxonomy" id="332977"/>
    <lineage>
        <taxon>Bacteria</taxon>
        <taxon>Pseudomonadati</taxon>
        <taxon>Bacteroidota</taxon>
        <taxon>Sphingobacteriia</taxon>
        <taxon>Sphingobacteriales</taxon>
        <taxon>Sphingobacteriaceae</taxon>
        <taxon>Parapedobacter</taxon>
    </lineage>
</organism>
<dbReference type="GO" id="GO:0016491">
    <property type="term" value="F:oxidoreductase activity"/>
    <property type="evidence" value="ECO:0007669"/>
    <property type="project" value="UniProtKB-KW"/>
</dbReference>
<evidence type="ECO:0000256" key="5">
    <source>
        <dbReference type="ARBA" id="ARBA00023014"/>
    </source>
</evidence>
<keyword evidence="3" id="KW-0560">Oxidoreductase</keyword>
<accession>A0A1H7SN02</accession>
<dbReference type="InterPro" id="IPR039650">
    <property type="entry name" value="HdrA-like"/>
</dbReference>
<keyword evidence="6" id="KW-1133">Transmembrane helix</keyword>
<keyword evidence="4" id="KW-0408">Iron</keyword>
<name>A0A1H7SN02_9SPHI</name>
<dbReference type="SUPFAM" id="SSF49299">
    <property type="entry name" value="PKD domain"/>
    <property type="match status" value="1"/>
</dbReference>
<evidence type="ECO:0000256" key="6">
    <source>
        <dbReference type="SAM" id="Phobius"/>
    </source>
</evidence>
<feature type="domain" description="Golvesin/Xly CBD-like" evidence="7">
    <location>
        <begin position="624"/>
        <end position="747"/>
    </location>
</feature>
<evidence type="ECO:0000313" key="8">
    <source>
        <dbReference type="EMBL" id="SEL74021.1"/>
    </source>
</evidence>
<evidence type="ECO:0000256" key="3">
    <source>
        <dbReference type="ARBA" id="ARBA00023002"/>
    </source>
</evidence>
<dbReference type="InterPro" id="IPR036188">
    <property type="entry name" value="FAD/NAD-bd_sf"/>
</dbReference>
<dbReference type="PANTHER" id="PTHR43498:SF1">
    <property type="entry name" value="COB--COM HETERODISULFIDE REDUCTASE IRON-SULFUR SUBUNIT A"/>
    <property type="match status" value="1"/>
</dbReference>
<evidence type="ECO:0000256" key="2">
    <source>
        <dbReference type="ARBA" id="ARBA00022723"/>
    </source>
</evidence>
<dbReference type="Gene3D" id="2.60.120.260">
    <property type="entry name" value="Galactose-binding domain-like"/>
    <property type="match status" value="1"/>
</dbReference>
<sequence length="754" mass="84282">MLYNRNQIIKLTMNHTFGKTAARFFFIISIFLVFSGYSRHAAAHTARHEPTSADLIVYGGTPAGVIAAVAAARMGHSVIIVEPQVRIGGMTSGGLIRTDVGDEETIGGLSKEFFNRNLAYYVKQYGEGSKQVEKSYQGYFTEPHVAEQIFNEMVKEQANITVLTRHRLVDVAIQQQKIASIAIERVASGEQQTLSGKMFIDASYEGDLMAAAGVPYRVGRESQWEYNESFAGVNYGPKEIRGMGDHKLQAYNIRGTLTRREDIRVLFPKPDHYTPERFEAMKQKILQEGYTKLEELMPHLIGAEMPNGKHDNNDGDLPGVNFAYPEANWEERQQIYAMHRDHWLSLFYMLQNDPELPEAFRADARKWGLPSDEYPENNHITPQLYVREARRMVGKYVLTQNDIRTHRYKETTICVGSYNMDCHVVDYLMTAKGIVPEGGFIEPCDAYEIPYEIIVPHSNENLLVIGGFSATHVAYGSARMEPVFMMLGHAGGLAAHLALQSGSAVQDVAVKQLQSLLTQQGAILKAPYLPDVAIHFTPAEPKVGEEVTFTVEEKDVRAPLKKIWWSLDGTGEINATDKMVKHTFTSAKVNEITLLVEDENGLRSPFIKAEVPVGESAIRDVNVEAEDGEITGEWIRSRSPNYDFRLLYIDGDTKKGGKKTRFVPDLPKTGRYMVSVAYSPGENRATNVPVTIQHSDGTSNVTLDQSTASTLFVYKPLGEFRFEEGESGWVEISNAGTTGQVVVDAVKWIWLGDE</sequence>
<keyword evidence="6" id="KW-0812">Transmembrane</keyword>
<dbReference type="AlphaFoldDB" id="A0A1H7SN02"/>
<dbReference type="EMBL" id="FNZR01000009">
    <property type="protein sequence ID" value="SEL74021.1"/>
    <property type="molecule type" value="Genomic_DNA"/>
</dbReference>